<dbReference type="InterPro" id="IPR058637">
    <property type="entry name" value="YknX-like_C"/>
</dbReference>
<evidence type="ECO:0000256" key="2">
    <source>
        <dbReference type="SAM" id="MobiDB-lite"/>
    </source>
</evidence>
<dbReference type="Pfam" id="PF25954">
    <property type="entry name" value="Beta-barrel_RND_2"/>
    <property type="match status" value="1"/>
</dbReference>
<evidence type="ECO:0000256" key="3">
    <source>
        <dbReference type="SAM" id="SignalP"/>
    </source>
</evidence>
<feature type="domain" description="YknX-like C-terminal permuted SH3-like" evidence="7">
    <location>
        <begin position="272"/>
        <end position="338"/>
    </location>
</feature>
<feature type="signal peptide" evidence="3">
    <location>
        <begin position="1"/>
        <end position="24"/>
    </location>
</feature>
<dbReference type="InterPro" id="IPR058792">
    <property type="entry name" value="Beta-barrel_RND_2"/>
</dbReference>
<dbReference type="OrthoDB" id="9791520at2"/>
<evidence type="ECO:0000259" key="7">
    <source>
        <dbReference type="Pfam" id="PF25989"/>
    </source>
</evidence>
<evidence type="ECO:0000256" key="1">
    <source>
        <dbReference type="ARBA" id="ARBA00009477"/>
    </source>
</evidence>
<keyword evidence="9" id="KW-1185">Reference proteome</keyword>
<comment type="caution">
    <text evidence="8">The sequence shown here is derived from an EMBL/GenBank/DDBJ whole genome shotgun (WGS) entry which is preliminary data.</text>
</comment>
<dbReference type="Gene3D" id="2.40.50.100">
    <property type="match status" value="1"/>
</dbReference>
<dbReference type="InterPro" id="IPR058625">
    <property type="entry name" value="MdtA-like_BSH"/>
</dbReference>
<dbReference type="InterPro" id="IPR006143">
    <property type="entry name" value="RND_pump_MFP"/>
</dbReference>
<dbReference type="SUPFAM" id="SSF111369">
    <property type="entry name" value="HlyD-like secretion proteins"/>
    <property type="match status" value="1"/>
</dbReference>
<dbReference type="InterPro" id="IPR058624">
    <property type="entry name" value="MdtA-like_HH"/>
</dbReference>
<dbReference type="FunFam" id="2.40.30.170:FF:000010">
    <property type="entry name" value="Efflux RND transporter periplasmic adaptor subunit"/>
    <property type="match status" value="1"/>
</dbReference>
<dbReference type="GO" id="GO:1990281">
    <property type="term" value="C:efflux pump complex"/>
    <property type="evidence" value="ECO:0007669"/>
    <property type="project" value="TreeGrafter"/>
</dbReference>
<dbReference type="Gene3D" id="2.40.30.170">
    <property type="match status" value="1"/>
</dbReference>
<dbReference type="Pfam" id="PF25876">
    <property type="entry name" value="HH_MFP_RND"/>
    <property type="match status" value="1"/>
</dbReference>
<dbReference type="GO" id="GO:0015562">
    <property type="term" value="F:efflux transmembrane transporter activity"/>
    <property type="evidence" value="ECO:0007669"/>
    <property type="project" value="TreeGrafter"/>
</dbReference>
<accession>A0A1Q9GL45</accession>
<feature type="domain" description="Multidrug resistance protein MdtA-like alpha-helical hairpin" evidence="4">
    <location>
        <begin position="90"/>
        <end position="151"/>
    </location>
</feature>
<feature type="chain" id="PRO_5012254923" evidence="3">
    <location>
        <begin position="25"/>
        <end position="370"/>
    </location>
</feature>
<feature type="region of interest" description="Disordered" evidence="2">
    <location>
        <begin position="342"/>
        <end position="370"/>
    </location>
</feature>
<reference evidence="8 9" key="1">
    <citation type="submission" date="2016-09" db="EMBL/GenBank/DDBJ databases">
        <title>Photobacterium proteolyticum sp. nov. a protease producing bacterium isolated from ocean sediments of Laizhou Bay.</title>
        <authorList>
            <person name="Li Y."/>
        </authorList>
    </citation>
    <scope>NUCLEOTIDE SEQUENCE [LARGE SCALE GENOMIC DNA]</scope>
    <source>
        <strain evidence="8 9">13-12</strain>
    </source>
</reference>
<dbReference type="Proteomes" id="UP000186905">
    <property type="component" value="Unassembled WGS sequence"/>
</dbReference>
<sequence>MKNKRPINNLLASLFLFTSAFSLAETAAIPVTTETVKSQAFDVQIEEAAKISATDSANLTFSTGEKIKAIYFKDGDAVKKGNLIAELDSTKAKAEFDKAKSSLNMAKTKLQRTQNLLKKQPDALSPQDVDELKEQVNLAAADFRQKQAVLRDYQIIAPFDGRLTAFSHSVGSHIDASSVLVSLYRLDPVKVSYTISQDDLGKAAKEQAVQITVDAFADQTFKGKVNYVAPAVDENSGRVEVHARIANPDHVLAPGMFANVKHRLAKGKKQLLIPQNAVVANNNERYVWVISDGKPVKQTIKLGQNTNDGYVVVRQGLKKGQQVVTTGQQKLTAESAVKVLNSDINTNDKESNTQAPIHPSTGKPAASEES</sequence>
<evidence type="ECO:0000313" key="8">
    <source>
        <dbReference type="EMBL" id="OLQ75256.1"/>
    </source>
</evidence>
<feature type="domain" description="Multidrug resistance protein MdtA-like barrel-sandwich hybrid" evidence="5">
    <location>
        <begin position="66"/>
        <end position="177"/>
    </location>
</feature>
<dbReference type="Pfam" id="PF25917">
    <property type="entry name" value="BSH_RND"/>
    <property type="match status" value="1"/>
</dbReference>
<evidence type="ECO:0000313" key="9">
    <source>
        <dbReference type="Proteomes" id="UP000186905"/>
    </source>
</evidence>
<feature type="domain" description="CusB-like beta-barrel" evidence="6">
    <location>
        <begin position="192"/>
        <end position="262"/>
    </location>
</feature>
<dbReference type="PANTHER" id="PTHR30469:SF11">
    <property type="entry name" value="BLL4320 PROTEIN"/>
    <property type="match status" value="1"/>
</dbReference>
<evidence type="ECO:0000259" key="4">
    <source>
        <dbReference type="Pfam" id="PF25876"/>
    </source>
</evidence>
<proteinExistence type="inferred from homology"/>
<dbReference type="Gene3D" id="2.40.420.20">
    <property type="match status" value="1"/>
</dbReference>
<evidence type="ECO:0000259" key="6">
    <source>
        <dbReference type="Pfam" id="PF25954"/>
    </source>
</evidence>
<dbReference type="NCBIfam" id="TIGR01730">
    <property type="entry name" value="RND_mfp"/>
    <property type="match status" value="1"/>
</dbReference>
<gene>
    <name evidence="8" type="ORF">BIT28_10005</name>
</gene>
<dbReference type="EMBL" id="MJIL01000076">
    <property type="protein sequence ID" value="OLQ75256.1"/>
    <property type="molecule type" value="Genomic_DNA"/>
</dbReference>
<comment type="similarity">
    <text evidence="1">Belongs to the membrane fusion protein (MFP) (TC 8.A.1) family.</text>
</comment>
<keyword evidence="3" id="KW-0732">Signal</keyword>
<organism evidence="8 9">
    <name type="scientific">Photobacterium proteolyticum</name>
    <dbReference type="NCBI Taxonomy" id="1903952"/>
    <lineage>
        <taxon>Bacteria</taxon>
        <taxon>Pseudomonadati</taxon>
        <taxon>Pseudomonadota</taxon>
        <taxon>Gammaproteobacteria</taxon>
        <taxon>Vibrionales</taxon>
        <taxon>Vibrionaceae</taxon>
        <taxon>Photobacterium</taxon>
    </lineage>
</organism>
<dbReference type="STRING" id="1903952.BIT28_10005"/>
<dbReference type="Pfam" id="PF25989">
    <property type="entry name" value="YknX_C"/>
    <property type="match status" value="1"/>
</dbReference>
<protein>
    <submittedName>
        <fullName evidence="8">Efflux transporter periplasmic adaptor subunit</fullName>
    </submittedName>
</protein>
<name>A0A1Q9GL45_9GAMM</name>
<dbReference type="Gene3D" id="1.10.287.470">
    <property type="entry name" value="Helix hairpin bin"/>
    <property type="match status" value="1"/>
</dbReference>
<dbReference type="AlphaFoldDB" id="A0A1Q9GL45"/>
<evidence type="ECO:0000259" key="5">
    <source>
        <dbReference type="Pfam" id="PF25917"/>
    </source>
</evidence>
<dbReference type="RefSeq" id="WP_075764842.1">
    <property type="nucleotide sequence ID" value="NZ_MJIL01000076.1"/>
</dbReference>
<dbReference type="PANTHER" id="PTHR30469">
    <property type="entry name" value="MULTIDRUG RESISTANCE PROTEIN MDTA"/>
    <property type="match status" value="1"/>
</dbReference>